<proteinExistence type="predicted"/>
<keyword evidence="3" id="KW-1185">Reference proteome</keyword>
<accession>A0ABT5ETG7</accession>
<evidence type="ECO:0000313" key="3">
    <source>
        <dbReference type="Proteomes" id="UP001221411"/>
    </source>
</evidence>
<name>A0ABT5ETG7_9BACT</name>
<gene>
    <name evidence="2" type="ORF">POL67_25150</name>
</gene>
<protein>
    <recommendedName>
        <fullName evidence="4">Lipoprotein</fullName>
    </recommendedName>
</protein>
<sequence>MRTSNQAGVNDTSSRVMTFVGAAVAWAALATSVAGCGIIKISSPGEAEKSRSRDFSYDGPECAERSRDDSDRSQVVSRICDPGWRSNATKTILNIGKRHQTFDDRVPSMLVAALQTIDCSRACERSPLALGMASYYAGILDETKLHAELSSIDVTEQGRDAFVTLAMASKADVDERVQGLDSRRRHMYVEVPGEVIAARRASFERHADLYRGLDEYAARARKVPASSAEAAEIERGLVTLREKYFERCESGEACRFDPFVYEVTRALVLLHVVMKDDIRAYAEEDIIRSPAAGRRRFGVEVGFAVYQAMQEERKAAEEYQRSKRAGMDAATLKARFGDPPPIPVDPDTDYMAPEVPPRLSSVAPGEGTFEIESGILRAKKDVANKPRGADEPLVELSFKDNVTKVDITSCYETNRVTGIRWDARNHARLEFETHCAIVGTKTNVEKIPSVLVPRSEAAKLEPGELVISAIAPGSRVGVVVRAETPVKDPAKGKAKTTPVVQVRGHRVHTRQGT</sequence>
<dbReference type="Proteomes" id="UP001221411">
    <property type="component" value="Unassembled WGS sequence"/>
</dbReference>
<dbReference type="RefSeq" id="WP_271921395.1">
    <property type="nucleotide sequence ID" value="NZ_JAQNDO010000001.1"/>
</dbReference>
<reference evidence="2 3" key="1">
    <citation type="submission" date="2022-11" db="EMBL/GenBank/DDBJ databases">
        <title>Minimal conservation of predation-associated metabolite biosynthetic gene clusters underscores biosynthetic potential of Myxococcota including descriptions for ten novel species: Archangium lansinium sp. nov., Myxococcus landrumus sp. nov., Nannocystis bai.</title>
        <authorList>
            <person name="Ahearne A."/>
            <person name="Stevens C."/>
            <person name="Dowd S."/>
        </authorList>
    </citation>
    <scope>NUCLEOTIDE SEQUENCE [LARGE SCALE GENOMIC DNA]</scope>
    <source>
        <strain evidence="2 3">RJM3</strain>
    </source>
</reference>
<evidence type="ECO:0008006" key="4">
    <source>
        <dbReference type="Google" id="ProtNLM"/>
    </source>
</evidence>
<dbReference type="EMBL" id="JAQNDO010000001">
    <property type="protein sequence ID" value="MDC0744644.1"/>
    <property type="molecule type" value="Genomic_DNA"/>
</dbReference>
<comment type="caution">
    <text evidence="2">The sequence shown here is derived from an EMBL/GenBank/DDBJ whole genome shotgun (WGS) entry which is preliminary data.</text>
</comment>
<organism evidence="2 3">
    <name type="scientific">Polyangium mundeleinium</name>
    <dbReference type="NCBI Taxonomy" id="2995306"/>
    <lineage>
        <taxon>Bacteria</taxon>
        <taxon>Pseudomonadati</taxon>
        <taxon>Myxococcota</taxon>
        <taxon>Polyangia</taxon>
        <taxon>Polyangiales</taxon>
        <taxon>Polyangiaceae</taxon>
        <taxon>Polyangium</taxon>
    </lineage>
</organism>
<feature type="region of interest" description="Disordered" evidence="1">
    <location>
        <begin position="49"/>
        <end position="70"/>
    </location>
</feature>
<evidence type="ECO:0000256" key="1">
    <source>
        <dbReference type="SAM" id="MobiDB-lite"/>
    </source>
</evidence>
<evidence type="ECO:0000313" key="2">
    <source>
        <dbReference type="EMBL" id="MDC0744644.1"/>
    </source>
</evidence>